<reference evidence="1 2" key="1">
    <citation type="submission" date="2021-06" db="EMBL/GenBank/DDBJ databases">
        <authorList>
            <person name="Kallberg Y."/>
            <person name="Tangrot J."/>
            <person name="Rosling A."/>
        </authorList>
    </citation>
    <scope>NUCLEOTIDE SEQUENCE [LARGE SCALE GENOMIC DNA]</scope>
    <source>
        <strain evidence="1 2">120-4 pot B 10/14</strain>
    </source>
</reference>
<organism evidence="1 2">
    <name type="scientific">Gigaspora margarita</name>
    <dbReference type="NCBI Taxonomy" id="4874"/>
    <lineage>
        <taxon>Eukaryota</taxon>
        <taxon>Fungi</taxon>
        <taxon>Fungi incertae sedis</taxon>
        <taxon>Mucoromycota</taxon>
        <taxon>Glomeromycotina</taxon>
        <taxon>Glomeromycetes</taxon>
        <taxon>Diversisporales</taxon>
        <taxon>Gigasporaceae</taxon>
        <taxon>Gigaspora</taxon>
    </lineage>
</organism>
<evidence type="ECO:0000313" key="1">
    <source>
        <dbReference type="EMBL" id="CAG8837607.1"/>
    </source>
</evidence>
<sequence>MTVNPTVKPELSRKIEDIYDFSITIPITDAEGAGPTLKLEKLTFYIKDNIPDIAAQVPITDYDTAS</sequence>
<comment type="caution">
    <text evidence="1">The sequence shown here is derived from an EMBL/GenBank/DDBJ whole genome shotgun (WGS) entry which is preliminary data.</text>
</comment>
<dbReference type="Proteomes" id="UP000789901">
    <property type="component" value="Unassembled WGS sequence"/>
</dbReference>
<accession>A0ABN7WPL0</accession>
<protein>
    <submittedName>
        <fullName evidence="1">3407_t:CDS:1</fullName>
    </submittedName>
</protein>
<proteinExistence type="predicted"/>
<dbReference type="EMBL" id="CAJVQB010056264">
    <property type="protein sequence ID" value="CAG8837607.1"/>
    <property type="molecule type" value="Genomic_DNA"/>
</dbReference>
<evidence type="ECO:0000313" key="2">
    <source>
        <dbReference type="Proteomes" id="UP000789901"/>
    </source>
</evidence>
<keyword evidence="2" id="KW-1185">Reference proteome</keyword>
<gene>
    <name evidence="1" type="ORF">GMARGA_LOCUS33577</name>
</gene>
<name>A0ABN7WPL0_GIGMA</name>